<organism evidence="2">
    <name type="scientific">marine metagenome</name>
    <dbReference type="NCBI Taxonomy" id="408172"/>
    <lineage>
        <taxon>unclassified sequences</taxon>
        <taxon>metagenomes</taxon>
        <taxon>ecological metagenomes</taxon>
    </lineage>
</organism>
<accession>A0A382XTM3</accession>
<dbReference type="InterPro" id="IPR000073">
    <property type="entry name" value="AB_hydrolase_1"/>
</dbReference>
<dbReference type="Pfam" id="PF00561">
    <property type="entry name" value="Abhydrolase_1"/>
    <property type="match status" value="1"/>
</dbReference>
<dbReference type="InterPro" id="IPR050266">
    <property type="entry name" value="AB_hydrolase_sf"/>
</dbReference>
<sequence>MELSHGHRMHYLDEGEGEGSPILMLHGNPTWSFLYRNLVLALREEARCIAPDHLGCGLSDKPPYPEFPYDLASHVENLRELLDQLGVDKVRLVVHDWGGAIGFGAFRDQPERV</sequence>
<feature type="domain" description="AB hydrolase-1" evidence="1">
    <location>
        <begin position="21"/>
        <end position="113"/>
    </location>
</feature>
<dbReference type="Gene3D" id="3.40.50.1820">
    <property type="entry name" value="alpha/beta hydrolase"/>
    <property type="match status" value="1"/>
</dbReference>
<evidence type="ECO:0000259" key="1">
    <source>
        <dbReference type="Pfam" id="PF00561"/>
    </source>
</evidence>
<dbReference type="PANTHER" id="PTHR43798:SF24">
    <property type="entry name" value="CIS-3-ALKYL-4-ALKYLOXETAN-2-ONE DECARBOXYLASE"/>
    <property type="match status" value="1"/>
</dbReference>
<dbReference type="GO" id="GO:0016020">
    <property type="term" value="C:membrane"/>
    <property type="evidence" value="ECO:0007669"/>
    <property type="project" value="TreeGrafter"/>
</dbReference>
<dbReference type="EMBL" id="UINC01169873">
    <property type="protein sequence ID" value="SVD73628.1"/>
    <property type="molecule type" value="Genomic_DNA"/>
</dbReference>
<gene>
    <name evidence="2" type="ORF">METZ01_LOCUS426482</name>
</gene>
<dbReference type="InterPro" id="IPR029058">
    <property type="entry name" value="AB_hydrolase_fold"/>
</dbReference>
<feature type="non-terminal residue" evidence="2">
    <location>
        <position position="113"/>
    </location>
</feature>
<dbReference type="SUPFAM" id="SSF53474">
    <property type="entry name" value="alpha/beta-Hydrolases"/>
    <property type="match status" value="1"/>
</dbReference>
<protein>
    <recommendedName>
        <fullName evidence="1">AB hydrolase-1 domain-containing protein</fullName>
    </recommendedName>
</protein>
<proteinExistence type="predicted"/>
<dbReference type="AlphaFoldDB" id="A0A382XTM3"/>
<evidence type="ECO:0000313" key="2">
    <source>
        <dbReference type="EMBL" id="SVD73628.1"/>
    </source>
</evidence>
<reference evidence="2" key="1">
    <citation type="submission" date="2018-05" db="EMBL/GenBank/DDBJ databases">
        <authorList>
            <person name="Lanie J.A."/>
            <person name="Ng W.-L."/>
            <person name="Kazmierczak K.M."/>
            <person name="Andrzejewski T.M."/>
            <person name="Davidsen T.M."/>
            <person name="Wayne K.J."/>
            <person name="Tettelin H."/>
            <person name="Glass J.I."/>
            <person name="Rusch D."/>
            <person name="Podicherti R."/>
            <person name="Tsui H.-C.T."/>
            <person name="Winkler M.E."/>
        </authorList>
    </citation>
    <scope>NUCLEOTIDE SEQUENCE</scope>
</reference>
<dbReference type="PANTHER" id="PTHR43798">
    <property type="entry name" value="MONOACYLGLYCEROL LIPASE"/>
    <property type="match status" value="1"/>
</dbReference>
<name>A0A382XTM3_9ZZZZ</name>